<dbReference type="Proteomes" id="UP000278804">
    <property type="component" value="Chromosome"/>
</dbReference>
<dbReference type="InterPro" id="IPR020094">
    <property type="entry name" value="TruA/RsuA/RluB/E/F_N"/>
</dbReference>
<dbReference type="PANTHER" id="PTHR47683:SF4">
    <property type="entry name" value="PSEUDOURIDINE SYNTHASE"/>
    <property type="match status" value="1"/>
</dbReference>
<dbReference type="InterPro" id="IPR050343">
    <property type="entry name" value="RsuA_PseudoU_synthase"/>
</dbReference>
<dbReference type="SMART" id="SM00363">
    <property type="entry name" value="S4"/>
    <property type="match status" value="1"/>
</dbReference>
<dbReference type="CDD" id="cd02553">
    <property type="entry name" value="PseudoU_synth_RsuA"/>
    <property type="match status" value="1"/>
</dbReference>
<dbReference type="SUPFAM" id="SSF55174">
    <property type="entry name" value="Alpha-L RNA-binding motif"/>
    <property type="match status" value="1"/>
</dbReference>
<dbReference type="InterPro" id="IPR020103">
    <property type="entry name" value="PsdUridine_synth_cat_dom_sf"/>
</dbReference>
<dbReference type="PROSITE" id="PS50889">
    <property type="entry name" value="S4"/>
    <property type="match status" value="1"/>
</dbReference>
<dbReference type="InterPro" id="IPR018496">
    <property type="entry name" value="PsdUridine_synth_RsuA/RluB_CS"/>
</dbReference>
<evidence type="ECO:0000259" key="6">
    <source>
        <dbReference type="SMART" id="SM00363"/>
    </source>
</evidence>
<dbReference type="EC" id="5.4.99.-" evidence="5"/>
<evidence type="ECO:0000256" key="1">
    <source>
        <dbReference type="ARBA" id="ARBA00008348"/>
    </source>
</evidence>
<dbReference type="FunFam" id="3.30.70.1560:FF:000001">
    <property type="entry name" value="Pseudouridine synthase"/>
    <property type="match status" value="1"/>
</dbReference>
<organism evidence="7 8">
    <name type="scientific">Erysipelothrix piscisicarius</name>
    <dbReference type="NCBI Taxonomy" id="2485784"/>
    <lineage>
        <taxon>Bacteria</taxon>
        <taxon>Bacillati</taxon>
        <taxon>Bacillota</taxon>
        <taxon>Erysipelotrichia</taxon>
        <taxon>Erysipelotrichales</taxon>
        <taxon>Erysipelotrichaceae</taxon>
        <taxon>Erysipelothrix</taxon>
    </lineage>
</organism>
<reference evidence="7 8" key="1">
    <citation type="journal article" date="2020" name="Int. J. Syst. Evol. Microbiol.">
        <title>Description of Erysipelothrix piscisicarius sp. nov., an emergent fish pathogen, and assessment of virulence using a tiger barb (Puntigrus tetrazona) infection model.</title>
        <authorList>
            <person name="Pomaranski E.K."/>
            <person name="Griffin M.J."/>
            <person name="Camus A.C."/>
            <person name="Armwood A.R."/>
            <person name="Shelley J."/>
            <person name="Waldbieser G.C."/>
            <person name="LaFrentz B.R."/>
            <person name="Garcia J.C."/>
            <person name="Yanong R."/>
            <person name="Soto E."/>
        </authorList>
    </citation>
    <scope>NUCLEOTIDE SEQUENCE [LARGE SCALE GENOMIC DNA]</scope>
    <source>
        <strain evidence="7 8">15TAL0474</strain>
    </source>
</reference>
<dbReference type="AlphaFoldDB" id="A0A3S8RLP7"/>
<dbReference type="InterPro" id="IPR006145">
    <property type="entry name" value="PsdUridine_synth_RsuA/RluA"/>
</dbReference>
<dbReference type="InterPro" id="IPR000748">
    <property type="entry name" value="PsdUridine_synth_RsuA/RluB/E/F"/>
</dbReference>
<evidence type="ECO:0000256" key="5">
    <source>
        <dbReference type="RuleBase" id="RU003887"/>
    </source>
</evidence>
<proteinExistence type="inferred from homology"/>
<dbReference type="Pfam" id="PF01479">
    <property type="entry name" value="S4"/>
    <property type="match status" value="1"/>
</dbReference>
<dbReference type="RefSeq" id="WP_125164090.1">
    <property type="nucleotide sequence ID" value="NZ_CP034234.1"/>
</dbReference>
<keyword evidence="2 4" id="KW-0694">RNA-binding</keyword>
<comment type="similarity">
    <text evidence="1 5">Belongs to the pseudouridine synthase RsuA family.</text>
</comment>
<dbReference type="GO" id="GO:0003723">
    <property type="term" value="F:RNA binding"/>
    <property type="evidence" value="ECO:0007669"/>
    <property type="project" value="UniProtKB-KW"/>
</dbReference>
<evidence type="ECO:0000313" key="7">
    <source>
        <dbReference type="EMBL" id="AZK43880.1"/>
    </source>
</evidence>
<dbReference type="SUPFAM" id="SSF55120">
    <property type="entry name" value="Pseudouridine synthase"/>
    <property type="match status" value="1"/>
</dbReference>
<dbReference type="PROSITE" id="PS01149">
    <property type="entry name" value="PSI_RSU"/>
    <property type="match status" value="1"/>
</dbReference>
<dbReference type="GO" id="GO:0120159">
    <property type="term" value="F:rRNA pseudouridine synthase activity"/>
    <property type="evidence" value="ECO:0007669"/>
    <property type="project" value="UniProtKB-ARBA"/>
</dbReference>
<name>A0A3S8RLP7_9FIRM</name>
<dbReference type="CDD" id="cd00165">
    <property type="entry name" value="S4"/>
    <property type="match status" value="1"/>
</dbReference>
<keyword evidence="3 5" id="KW-0413">Isomerase</keyword>
<dbReference type="InterPro" id="IPR042092">
    <property type="entry name" value="PsdUridine_s_RsuA/RluB/E/F_cat"/>
</dbReference>
<keyword evidence="8" id="KW-1185">Reference proteome</keyword>
<evidence type="ECO:0000313" key="8">
    <source>
        <dbReference type="Proteomes" id="UP000278804"/>
    </source>
</evidence>
<protein>
    <recommendedName>
        <fullName evidence="5">Pseudouridine synthase</fullName>
        <ecNumber evidence="5">5.4.99.-</ecNumber>
    </recommendedName>
</protein>
<dbReference type="EMBL" id="CP034234">
    <property type="protein sequence ID" value="AZK43880.1"/>
    <property type="molecule type" value="Genomic_DNA"/>
</dbReference>
<dbReference type="Gene3D" id="3.30.70.580">
    <property type="entry name" value="Pseudouridine synthase I, catalytic domain, N-terminal subdomain"/>
    <property type="match status" value="1"/>
</dbReference>
<evidence type="ECO:0000256" key="3">
    <source>
        <dbReference type="ARBA" id="ARBA00023235"/>
    </source>
</evidence>
<dbReference type="Pfam" id="PF00849">
    <property type="entry name" value="PseudoU_synth_2"/>
    <property type="match status" value="1"/>
</dbReference>
<dbReference type="NCBIfam" id="TIGR00093">
    <property type="entry name" value="pseudouridine synthase"/>
    <property type="match status" value="1"/>
</dbReference>
<evidence type="ECO:0000256" key="2">
    <source>
        <dbReference type="ARBA" id="ARBA00022884"/>
    </source>
</evidence>
<dbReference type="Gene3D" id="3.10.290.10">
    <property type="entry name" value="RNA-binding S4 domain"/>
    <property type="match status" value="1"/>
</dbReference>
<feature type="domain" description="RNA-binding S4" evidence="6">
    <location>
        <begin position="1"/>
        <end position="59"/>
    </location>
</feature>
<dbReference type="InterPro" id="IPR002942">
    <property type="entry name" value="S4_RNA-bd"/>
</dbReference>
<dbReference type="PANTHER" id="PTHR47683">
    <property type="entry name" value="PSEUDOURIDINE SYNTHASE FAMILY PROTEIN-RELATED"/>
    <property type="match status" value="1"/>
</dbReference>
<dbReference type="GO" id="GO:0000455">
    <property type="term" value="P:enzyme-directed rRNA pseudouridine synthesis"/>
    <property type="evidence" value="ECO:0007669"/>
    <property type="project" value="UniProtKB-ARBA"/>
</dbReference>
<dbReference type="Gene3D" id="3.30.70.1560">
    <property type="entry name" value="Alpha-L RNA-binding motif"/>
    <property type="match status" value="1"/>
</dbReference>
<accession>A0A3S8RLP7</accession>
<dbReference type="KEGG" id="eri:EEI45_02970"/>
<dbReference type="InterPro" id="IPR036986">
    <property type="entry name" value="S4_RNA-bd_sf"/>
</dbReference>
<evidence type="ECO:0000256" key="4">
    <source>
        <dbReference type="PROSITE-ProRule" id="PRU00182"/>
    </source>
</evidence>
<sequence>MRLDKFLAHNGFGTRKDVKILVKKGMVTVNHDVVRDAGMVLNLEKDEVFVQGESVSYQKDIYFMMNKPAGYICEHNPEMYPSVLELIESYHRDLAFVGRLDADTEGLLLITNDGQFSHRVAHSKSNVHKQYYVELNKPFDLRFCEELEKGMMLGDELLKPAQVEVVGERAIHLTIGEGKYHQVKRMMHACDNEVTYLKRIKIGALELDSYLQPGEYRDLSEEEINLFIK</sequence>
<dbReference type="GO" id="GO:0005829">
    <property type="term" value="C:cytosol"/>
    <property type="evidence" value="ECO:0007669"/>
    <property type="project" value="UniProtKB-ARBA"/>
</dbReference>
<gene>
    <name evidence="7" type="ORF">EEI45_02970</name>
</gene>